<dbReference type="eggNOG" id="ENOG5032Y7G">
    <property type="taxonomic scope" value="Bacteria"/>
</dbReference>
<dbReference type="AlphaFoldDB" id="D3Q5I1"/>
<feature type="transmembrane region" description="Helical" evidence="1">
    <location>
        <begin position="16"/>
        <end position="35"/>
    </location>
</feature>
<dbReference type="EMBL" id="CP001778">
    <property type="protein sequence ID" value="ADD46041.1"/>
    <property type="molecule type" value="Genomic_DNA"/>
</dbReference>
<proteinExistence type="predicted"/>
<dbReference type="HOGENOM" id="CLU_098258_1_0_11"/>
<sequence length="154" mass="17361">MPTLTFPTRLRQRFPLLEPAGVLVFTVGLVTYIGVKDPNEAGHYPTCPFLMFTGFYCPGCGSLRAIHALVHFDIGTALSLNILTVCVMIPMAVFHYVRWATERYLGRSIRKRMVPASFIWALLVGLLAFWFLRNLEPLAFLAPYGVAPGDLKWR</sequence>
<name>D3Q5I1_STANL</name>
<accession>D3Q5I1</accession>
<dbReference type="OrthoDB" id="5966662at2"/>
<dbReference type="STRING" id="446470.Snas_6425"/>
<keyword evidence="1" id="KW-0472">Membrane</keyword>
<feature type="transmembrane region" description="Helical" evidence="1">
    <location>
        <begin position="113"/>
        <end position="132"/>
    </location>
</feature>
<organism evidence="2 3">
    <name type="scientific">Stackebrandtia nassauensis (strain DSM 44728 / CIP 108903 / NRRL B-16338 / NBRC 102104 / LLR-40K-21)</name>
    <dbReference type="NCBI Taxonomy" id="446470"/>
    <lineage>
        <taxon>Bacteria</taxon>
        <taxon>Bacillati</taxon>
        <taxon>Actinomycetota</taxon>
        <taxon>Actinomycetes</taxon>
        <taxon>Glycomycetales</taxon>
        <taxon>Glycomycetaceae</taxon>
        <taxon>Stackebrandtia</taxon>
    </lineage>
</organism>
<dbReference type="KEGG" id="sna:Snas_6425"/>
<protein>
    <recommendedName>
        <fullName evidence="4">DUF2752 domain-containing protein</fullName>
    </recommendedName>
</protein>
<keyword evidence="1" id="KW-1133">Transmembrane helix</keyword>
<reference evidence="2 3" key="1">
    <citation type="journal article" date="2009" name="Stand. Genomic Sci.">
        <title>Complete genome sequence of Stackebrandtia nassauensis type strain (LLR-40K-21).</title>
        <authorList>
            <person name="Munk C."/>
            <person name="Lapidus A."/>
            <person name="Copeland A."/>
            <person name="Jando M."/>
            <person name="Mayilraj S."/>
            <person name="Glavina Del Rio T."/>
            <person name="Nolan M."/>
            <person name="Chen F."/>
            <person name="Lucas S."/>
            <person name="Tice H."/>
            <person name="Cheng J.F."/>
            <person name="Han C."/>
            <person name="Detter J.C."/>
            <person name="Bruce D."/>
            <person name="Goodwin L."/>
            <person name="Chain P."/>
            <person name="Pitluck S."/>
            <person name="Goker M."/>
            <person name="Ovchinikova G."/>
            <person name="Pati A."/>
            <person name="Ivanova N."/>
            <person name="Mavromatis K."/>
            <person name="Chen A."/>
            <person name="Palaniappan K."/>
            <person name="Land M."/>
            <person name="Hauser L."/>
            <person name="Chang Y.J."/>
            <person name="Jeffries C.D."/>
            <person name="Bristow J."/>
            <person name="Eisen J.A."/>
            <person name="Markowitz V."/>
            <person name="Hugenholtz P."/>
            <person name="Kyrpides N.C."/>
            <person name="Klenk H.P."/>
        </authorList>
    </citation>
    <scope>NUCLEOTIDE SEQUENCE [LARGE SCALE GENOMIC DNA]</scope>
    <source>
        <strain evidence="3">DSM 44728 / CIP 108903 / NRRL B-16338 / NBRC 102104 / LLR-40K-21</strain>
    </source>
</reference>
<evidence type="ECO:0000256" key="1">
    <source>
        <dbReference type="SAM" id="Phobius"/>
    </source>
</evidence>
<evidence type="ECO:0000313" key="3">
    <source>
        <dbReference type="Proteomes" id="UP000000844"/>
    </source>
</evidence>
<gene>
    <name evidence="2" type="ordered locus">Snas_6425</name>
</gene>
<evidence type="ECO:0000313" key="2">
    <source>
        <dbReference type="EMBL" id="ADD46041.1"/>
    </source>
</evidence>
<keyword evidence="1" id="KW-0812">Transmembrane</keyword>
<dbReference type="Pfam" id="PF10825">
    <property type="entry name" value="DUF2752"/>
    <property type="match status" value="1"/>
</dbReference>
<dbReference type="InterPro" id="IPR021215">
    <property type="entry name" value="DUF2752"/>
</dbReference>
<evidence type="ECO:0008006" key="4">
    <source>
        <dbReference type="Google" id="ProtNLM"/>
    </source>
</evidence>
<keyword evidence="3" id="KW-1185">Reference proteome</keyword>
<dbReference type="Proteomes" id="UP000000844">
    <property type="component" value="Chromosome"/>
</dbReference>
<dbReference type="RefSeq" id="WP_013021612.1">
    <property type="nucleotide sequence ID" value="NC_013947.1"/>
</dbReference>
<feature type="transmembrane region" description="Helical" evidence="1">
    <location>
        <begin position="78"/>
        <end position="101"/>
    </location>
</feature>